<gene>
    <name evidence="1" type="ORF">CAMP_LOCUS6443</name>
</gene>
<dbReference type="PANTHER" id="PTHR38627">
    <property type="entry name" value="GA BINDING AND ACTIVATING AND SPK (SPK) DOMAIN CONTAINING-RELATED"/>
    <property type="match status" value="1"/>
</dbReference>
<sequence length="164" mass="19876">MNQLEKRIWVYIHQEIIIGHKFEKVDKDFWESFKSEKDCRHSVEDLEMFFETSMKTNLLKMNLESWIILDLYKHLKIPISNIAQPEIEQKFNIVMKLDEERFLLDYDYIRKSPVNPKHPILSERKAARRSVERREAFTIRDKLRMAHYLYGKMVEAEEKASPDK</sequence>
<dbReference type="PANTHER" id="PTHR38627:SF2">
    <property type="entry name" value="DOUBLE-STRAND TELOMERIC DNA-BINDING PROTEINS 1-RELATED"/>
    <property type="match status" value="1"/>
</dbReference>
<proteinExistence type="predicted"/>
<evidence type="ECO:0000313" key="1">
    <source>
        <dbReference type="EMBL" id="CAI5443806.1"/>
    </source>
</evidence>
<keyword evidence="2" id="KW-1185">Reference proteome</keyword>
<dbReference type="EMBL" id="CANHGI010000002">
    <property type="protein sequence ID" value="CAI5443806.1"/>
    <property type="molecule type" value="Genomic_DNA"/>
</dbReference>
<evidence type="ECO:0000313" key="2">
    <source>
        <dbReference type="Proteomes" id="UP001152747"/>
    </source>
</evidence>
<name>A0A9P1IES0_9PELO</name>
<reference evidence="1" key="1">
    <citation type="submission" date="2022-11" db="EMBL/GenBank/DDBJ databases">
        <authorList>
            <person name="Kikuchi T."/>
        </authorList>
    </citation>
    <scope>NUCLEOTIDE SEQUENCE</scope>
    <source>
        <strain evidence="1">PS1010</strain>
    </source>
</reference>
<dbReference type="Proteomes" id="UP001152747">
    <property type="component" value="Unassembled WGS sequence"/>
</dbReference>
<organism evidence="1 2">
    <name type="scientific">Caenorhabditis angaria</name>
    <dbReference type="NCBI Taxonomy" id="860376"/>
    <lineage>
        <taxon>Eukaryota</taxon>
        <taxon>Metazoa</taxon>
        <taxon>Ecdysozoa</taxon>
        <taxon>Nematoda</taxon>
        <taxon>Chromadorea</taxon>
        <taxon>Rhabditida</taxon>
        <taxon>Rhabditina</taxon>
        <taxon>Rhabditomorpha</taxon>
        <taxon>Rhabditoidea</taxon>
        <taxon>Rhabditidae</taxon>
        <taxon>Peloderinae</taxon>
        <taxon>Caenorhabditis</taxon>
    </lineage>
</organism>
<dbReference type="AlphaFoldDB" id="A0A9P1IES0"/>
<evidence type="ECO:0008006" key="3">
    <source>
        <dbReference type="Google" id="ProtNLM"/>
    </source>
</evidence>
<dbReference type="InterPro" id="IPR053367">
    <property type="entry name" value="G-alpha_activating_GEF"/>
</dbReference>
<comment type="caution">
    <text evidence="1">The sequence shown here is derived from an EMBL/GenBank/DDBJ whole genome shotgun (WGS) entry which is preliminary data.</text>
</comment>
<dbReference type="OrthoDB" id="10684936at2759"/>
<accession>A0A9P1IES0</accession>
<protein>
    <recommendedName>
        <fullName evidence="3">SPK domain-containing protein</fullName>
    </recommendedName>
</protein>